<gene>
    <name evidence="2" type="ORF">CITCOLO1_LOCUS6123</name>
</gene>
<keyword evidence="3" id="KW-1185">Reference proteome</keyword>
<evidence type="ECO:0000313" key="3">
    <source>
        <dbReference type="Proteomes" id="UP001642487"/>
    </source>
</evidence>
<dbReference type="Proteomes" id="UP001642487">
    <property type="component" value="Chromosome 2"/>
</dbReference>
<dbReference type="Gene3D" id="2.40.50.140">
    <property type="entry name" value="Nucleic acid-binding proteins"/>
    <property type="match status" value="1"/>
</dbReference>
<name>A0ABP0Y1Q8_9ROSI</name>
<organism evidence="2 3">
    <name type="scientific">Citrullus colocynthis</name>
    <name type="common">colocynth</name>
    <dbReference type="NCBI Taxonomy" id="252529"/>
    <lineage>
        <taxon>Eukaryota</taxon>
        <taxon>Viridiplantae</taxon>
        <taxon>Streptophyta</taxon>
        <taxon>Embryophyta</taxon>
        <taxon>Tracheophyta</taxon>
        <taxon>Spermatophyta</taxon>
        <taxon>Magnoliopsida</taxon>
        <taxon>eudicotyledons</taxon>
        <taxon>Gunneridae</taxon>
        <taxon>Pentapetalae</taxon>
        <taxon>rosids</taxon>
        <taxon>fabids</taxon>
        <taxon>Cucurbitales</taxon>
        <taxon>Cucurbitaceae</taxon>
        <taxon>Benincaseae</taxon>
        <taxon>Citrullus</taxon>
    </lineage>
</organism>
<dbReference type="Pfam" id="PF08646">
    <property type="entry name" value="Rep_fac-A_C"/>
    <property type="match status" value="1"/>
</dbReference>
<reference evidence="2 3" key="1">
    <citation type="submission" date="2024-03" db="EMBL/GenBank/DDBJ databases">
        <authorList>
            <person name="Gkanogiannis A."/>
            <person name="Becerra Lopez-Lavalle L."/>
        </authorList>
    </citation>
    <scope>NUCLEOTIDE SEQUENCE [LARGE SCALE GENOMIC DNA]</scope>
</reference>
<evidence type="ECO:0000259" key="1">
    <source>
        <dbReference type="Pfam" id="PF08646"/>
    </source>
</evidence>
<accession>A0ABP0Y1Q8</accession>
<dbReference type="SUPFAM" id="SSF50249">
    <property type="entry name" value="Nucleic acid-binding proteins"/>
    <property type="match status" value="1"/>
</dbReference>
<feature type="domain" description="Replication factor A C-terminal" evidence="1">
    <location>
        <begin position="47"/>
        <end position="158"/>
    </location>
</feature>
<dbReference type="InterPro" id="IPR013955">
    <property type="entry name" value="Rep_factor-A_C"/>
</dbReference>
<dbReference type="InterPro" id="IPR012340">
    <property type="entry name" value="NA-bd_OB-fold"/>
</dbReference>
<protein>
    <recommendedName>
        <fullName evidence="1">Replication factor A C-terminal domain-containing protein</fullName>
    </recommendedName>
</protein>
<sequence>MKNDIEISLFFPPNSVVYSGGAPLCFQFSGTEAFSFRGVMENDKPITTMCAVIAMDHTSFCYKVCSICERTVSDNPSSSLCKFCNFNAFNPGSSSSKRVFRLLMSIATDKKVQTVICFDRAARVLFGCSADEFFDFAKLHPFAAEAVSEILEGEMFRITISKPKNGNAQHSRAVQVVPLSSGFQPAIFRLRELYGNKS</sequence>
<dbReference type="EMBL" id="OZ021736">
    <property type="protein sequence ID" value="CAK9314371.1"/>
    <property type="molecule type" value="Genomic_DNA"/>
</dbReference>
<proteinExistence type="predicted"/>
<evidence type="ECO:0000313" key="2">
    <source>
        <dbReference type="EMBL" id="CAK9314371.1"/>
    </source>
</evidence>